<feature type="domain" description="Solute-binding protein family 5" evidence="3">
    <location>
        <begin position="59"/>
        <end position="387"/>
    </location>
</feature>
<dbReference type="Gene3D" id="3.10.105.10">
    <property type="entry name" value="Dipeptide-binding Protein, Domain 3"/>
    <property type="match status" value="1"/>
</dbReference>
<sequence length="480" mass="53882">MMMGTTELVVANDQEKVTIDRQLKPPHLDPTLTASASTAEVTHMNVFQGLTRIDEQGRVQPALARLWEVSADGLKIIFELQPGVSFHDGRVLDAETVVYSLKRLLAPDSGNPQQPLYHAIENVESVNSHQVALTLSHPDSLLPFRLGLSAAVIVHPASASSNRLHPVGTGPYAFGNWENEHLILQRFDKYWGPIPAIKKAVFTFTANRLELENSLSEGRVDLHSDASPLTTNLQLTLRGDYIMEGGHSEGEVIVAINHAHEALADKRVRQALAHAIDRQRLLTIYPDTSPPLIGSHFSPNHPAYVDLADYYPYDPVQARALLEKAGYGDGLALTLSLPPPIYAERGGLYVVDDLEAVGIDIQIERLEWGEWLSRVFTDKQYDLTLVSHVEPMDIGIYAREDYYFNYDSPEFSQLWQRIKMTQKDERRHALLGEAQRHLAEDAVNVFLYMKPQHSIRRTGLQGVWLDAPIPAVVLEELYWE</sequence>
<evidence type="ECO:0000256" key="1">
    <source>
        <dbReference type="ARBA" id="ARBA00005695"/>
    </source>
</evidence>
<keyword evidence="5" id="KW-1185">Reference proteome</keyword>
<evidence type="ECO:0000259" key="3">
    <source>
        <dbReference type="Pfam" id="PF00496"/>
    </source>
</evidence>
<proteinExistence type="inferred from homology"/>
<dbReference type="InterPro" id="IPR030678">
    <property type="entry name" value="Peptide/Ni-bd"/>
</dbReference>
<dbReference type="SUPFAM" id="SSF53850">
    <property type="entry name" value="Periplasmic binding protein-like II"/>
    <property type="match status" value="1"/>
</dbReference>
<dbReference type="OrthoDB" id="9801912at2"/>
<dbReference type="Gene3D" id="3.40.190.10">
    <property type="entry name" value="Periplasmic binding protein-like II"/>
    <property type="match status" value="1"/>
</dbReference>
<evidence type="ECO:0000313" key="5">
    <source>
        <dbReference type="Proteomes" id="UP000253204"/>
    </source>
</evidence>
<gene>
    <name evidence="4" type="ORF">DU506_14355</name>
</gene>
<name>A0A368TY13_9GAMM</name>
<evidence type="ECO:0000256" key="2">
    <source>
        <dbReference type="ARBA" id="ARBA00022729"/>
    </source>
</evidence>
<dbReference type="PIRSF" id="PIRSF002741">
    <property type="entry name" value="MppA"/>
    <property type="match status" value="1"/>
</dbReference>
<reference evidence="4 5" key="1">
    <citation type="submission" date="2018-07" db="EMBL/GenBank/DDBJ databases">
        <title>Halomonas rutogse sp. nov., isolated from Lake TangqianCo on Tibetan Plateau.</title>
        <authorList>
            <person name="Lu H."/>
            <person name="Xing P."/>
            <person name="Wu Q."/>
        </authorList>
    </citation>
    <scope>NUCLEOTIDE SEQUENCE [LARGE SCALE GENOMIC DNA]</scope>
    <source>
        <strain evidence="4 5">TQ8S</strain>
    </source>
</reference>
<protein>
    <submittedName>
        <fullName evidence="4">ABC transporter substrate-binding protein</fullName>
    </submittedName>
</protein>
<dbReference type="PANTHER" id="PTHR30290">
    <property type="entry name" value="PERIPLASMIC BINDING COMPONENT OF ABC TRANSPORTER"/>
    <property type="match status" value="1"/>
</dbReference>
<dbReference type="Pfam" id="PF00496">
    <property type="entry name" value="SBP_bac_5"/>
    <property type="match status" value="1"/>
</dbReference>
<comment type="caution">
    <text evidence="4">The sequence shown here is derived from an EMBL/GenBank/DDBJ whole genome shotgun (WGS) entry which is preliminary data.</text>
</comment>
<dbReference type="EMBL" id="QPIJ01000037">
    <property type="protein sequence ID" value="RCV88762.1"/>
    <property type="molecule type" value="Genomic_DNA"/>
</dbReference>
<dbReference type="Proteomes" id="UP000253204">
    <property type="component" value="Unassembled WGS sequence"/>
</dbReference>
<dbReference type="GO" id="GO:0030288">
    <property type="term" value="C:outer membrane-bounded periplasmic space"/>
    <property type="evidence" value="ECO:0007669"/>
    <property type="project" value="UniProtKB-ARBA"/>
</dbReference>
<dbReference type="GO" id="GO:0015833">
    <property type="term" value="P:peptide transport"/>
    <property type="evidence" value="ECO:0007669"/>
    <property type="project" value="TreeGrafter"/>
</dbReference>
<evidence type="ECO:0000313" key="4">
    <source>
        <dbReference type="EMBL" id="RCV88762.1"/>
    </source>
</evidence>
<dbReference type="AlphaFoldDB" id="A0A368TY13"/>
<dbReference type="PANTHER" id="PTHR30290:SF38">
    <property type="entry name" value="D,D-DIPEPTIDE-BINDING PERIPLASMIC PROTEIN DDPA-RELATED"/>
    <property type="match status" value="1"/>
</dbReference>
<keyword evidence="2" id="KW-0732">Signal</keyword>
<comment type="similarity">
    <text evidence="1">Belongs to the bacterial solute-binding protein 5 family.</text>
</comment>
<dbReference type="InterPro" id="IPR000914">
    <property type="entry name" value="SBP_5_dom"/>
</dbReference>
<accession>A0A368TY13</accession>
<organism evidence="4 5">
    <name type="scientific">Vreelandella rituensis</name>
    <dbReference type="NCBI Taxonomy" id="2282306"/>
    <lineage>
        <taxon>Bacteria</taxon>
        <taxon>Pseudomonadati</taxon>
        <taxon>Pseudomonadota</taxon>
        <taxon>Gammaproteobacteria</taxon>
        <taxon>Oceanospirillales</taxon>
        <taxon>Halomonadaceae</taxon>
        <taxon>Vreelandella</taxon>
    </lineage>
</organism>
<dbReference type="InterPro" id="IPR039424">
    <property type="entry name" value="SBP_5"/>
</dbReference>
<dbReference type="GO" id="GO:1904680">
    <property type="term" value="F:peptide transmembrane transporter activity"/>
    <property type="evidence" value="ECO:0007669"/>
    <property type="project" value="TreeGrafter"/>
</dbReference>
<dbReference type="GO" id="GO:0043190">
    <property type="term" value="C:ATP-binding cassette (ABC) transporter complex"/>
    <property type="evidence" value="ECO:0007669"/>
    <property type="project" value="InterPro"/>
</dbReference>